<dbReference type="InterPro" id="IPR013424">
    <property type="entry name" value="Ice-binding_C"/>
</dbReference>
<dbReference type="EMBL" id="CP036272">
    <property type="protein sequence ID" value="QDT59332.1"/>
    <property type="molecule type" value="Genomic_DNA"/>
</dbReference>
<organism evidence="1 2">
    <name type="scientific">Stieleria bergensis</name>
    <dbReference type="NCBI Taxonomy" id="2528025"/>
    <lineage>
        <taxon>Bacteria</taxon>
        <taxon>Pseudomonadati</taxon>
        <taxon>Planctomycetota</taxon>
        <taxon>Planctomycetia</taxon>
        <taxon>Pirellulales</taxon>
        <taxon>Pirellulaceae</taxon>
        <taxon>Stieleria</taxon>
    </lineage>
</organism>
<evidence type="ECO:0000313" key="1">
    <source>
        <dbReference type="EMBL" id="QDT59332.1"/>
    </source>
</evidence>
<protein>
    <recommendedName>
        <fullName evidence="3">PEP-CTERM protein-sorting domain-containing protein</fullName>
    </recommendedName>
</protein>
<dbReference type="Proteomes" id="UP000315003">
    <property type="component" value="Chromosome"/>
</dbReference>
<reference evidence="1 2" key="1">
    <citation type="submission" date="2019-02" db="EMBL/GenBank/DDBJ databases">
        <title>Deep-cultivation of Planctomycetes and their phenomic and genomic characterization uncovers novel biology.</title>
        <authorList>
            <person name="Wiegand S."/>
            <person name="Jogler M."/>
            <person name="Boedeker C."/>
            <person name="Pinto D."/>
            <person name="Vollmers J."/>
            <person name="Rivas-Marin E."/>
            <person name="Kohn T."/>
            <person name="Peeters S.H."/>
            <person name="Heuer A."/>
            <person name="Rast P."/>
            <person name="Oberbeckmann S."/>
            <person name="Bunk B."/>
            <person name="Jeske O."/>
            <person name="Meyerdierks A."/>
            <person name="Storesund J.E."/>
            <person name="Kallscheuer N."/>
            <person name="Luecker S."/>
            <person name="Lage O.M."/>
            <person name="Pohl T."/>
            <person name="Merkel B.J."/>
            <person name="Hornburger P."/>
            <person name="Mueller R.-W."/>
            <person name="Bruemmer F."/>
            <person name="Labrenz M."/>
            <person name="Spormann A.M."/>
            <person name="Op den Camp H."/>
            <person name="Overmann J."/>
            <person name="Amann R."/>
            <person name="Jetten M.S.M."/>
            <person name="Mascher T."/>
            <person name="Medema M.H."/>
            <person name="Devos D.P."/>
            <person name="Kaster A.-K."/>
            <person name="Ovreas L."/>
            <person name="Rohde M."/>
            <person name="Galperin M.Y."/>
            <person name="Jogler C."/>
        </authorList>
    </citation>
    <scope>NUCLEOTIDE SEQUENCE [LARGE SCALE GENOMIC DNA]</scope>
    <source>
        <strain evidence="1 2">SV_7m_r</strain>
    </source>
</reference>
<dbReference type="AlphaFoldDB" id="A0A517ST78"/>
<accession>A0A517ST78</accession>
<gene>
    <name evidence="1" type="ORF">SV7mr_18390</name>
</gene>
<proteinExistence type="predicted"/>
<sequence>MQRLTLRLIVAVLMAGLLTSRAGAGMIYISGEISNGTGKLVISDDLVFDMTTNSDPFMMTLEWETGLGTARWPNLSSDSDLVATTGGTLEIDANIPWSDEPFVHNVGSTNDRSDTLSSGPLLLGTGTKTRIYFSDTFQRVRALYQGGRDQMIIRAGEFELPEIPGFVLPETHAESVVLSRWGGPGWYPDASETILLNAVPEPSSLAVFAVLGLYAGVRRRRR</sequence>
<evidence type="ECO:0000313" key="2">
    <source>
        <dbReference type="Proteomes" id="UP000315003"/>
    </source>
</evidence>
<keyword evidence="2" id="KW-1185">Reference proteome</keyword>
<name>A0A517ST78_9BACT</name>
<evidence type="ECO:0008006" key="3">
    <source>
        <dbReference type="Google" id="ProtNLM"/>
    </source>
</evidence>
<dbReference type="RefSeq" id="WP_145271149.1">
    <property type="nucleotide sequence ID" value="NZ_CP036272.1"/>
</dbReference>
<dbReference type="NCBIfam" id="TIGR02595">
    <property type="entry name" value="PEP_CTERM"/>
    <property type="match status" value="1"/>
</dbReference>